<feature type="compositionally biased region" description="Basic and acidic residues" evidence="1">
    <location>
        <begin position="16"/>
        <end position="29"/>
    </location>
</feature>
<comment type="caution">
    <text evidence="2">The sequence shown here is derived from an EMBL/GenBank/DDBJ whole genome shotgun (WGS) entry which is preliminary data.</text>
</comment>
<evidence type="ECO:0000313" key="3">
    <source>
        <dbReference type="Proteomes" id="UP000545074"/>
    </source>
</evidence>
<organism evidence="2 3">
    <name type="scientific">Pseudomonas juntendi</name>
    <dbReference type="NCBI Taxonomy" id="2666183"/>
    <lineage>
        <taxon>Bacteria</taxon>
        <taxon>Pseudomonadati</taxon>
        <taxon>Pseudomonadota</taxon>
        <taxon>Gammaproteobacteria</taxon>
        <taxon>Pseudomonadales</taxon>
        <taxon>Pseudomonadaceae</taxon>
        <taxon>Pseudomonas</taxon>
    </lineage>
</organism>
<proteinExistence type="predicted"/>
<gene>
    <name evidence="2" type="ORF">H4C80_05665</name>
</gene>
<reference evidence="2 3" key="1">
    <citation type="submission" date="2020-07" db="EMBL/GenBank/DDBJ databases">
        <title>Diversity of carbapenemase encoding genes among Pseudomonas putida group clinical isolates in a tertiary Brazilian hospital.</title>
        <authorList>
            <person name="Alberto-Lei F."/>
            <person name="Nodari C.S."/>
            <person name="Streling A.P."/>
            <person name="Paulino J.T."/>
            <person name="Bessa-Neto F.O."/>
            <person name="Cayo R."/>
            <person name="Gales A.C."/>
        </authorList>
    </citation>
    <scope>NUCLEOTIDE SEQUENCE [LARGE SCALE GENOMIC DNA]</scope>
    <source>
        <strain evidence="2 3">12815</strain>
    </source>
</reference>
<feature type="region of interest" description="Disordered" evidence="1">
    <location>
        <begin position="1"/>
        <end position="37"/>
    </location>
</feature>
<accession>A0A7W2KDS7</accession>
<protein>
    <submittedName>
        <fullName evidence="2">Uncharacterized protein</fullName>
    </submittedName>
</protein>
<dbReference type="RefSeq" id="WP_156326566.1">
    <property type="nucleotide sequence ID" value="NZ_JACGCX010000002.1"/>
</dbReference>
<dbReference type="EMBL" id="JACGCX010000002">
    <property type="protein sequence ID" value="MBA6096633.1"/>
    <property type="molecule type" value="Genomic_DNA"/>
</dbReference>
<evidence type="ECO:0000256" key="1">
    <source>
        <dbReference type="SAM" id="MobiDB-lite"/>
    </source>
</evidence>
<dbReference type="Proteomes" id="UP000545074">
    <property type="component" value="Unassembled WGS sequence"/>
</dbReference>
<name>A0A7W2KDS7_9PSED</name>
<dbReference type="AlphaFoldDB" id="A0A7W2KDS7"/>
<evidence type="ECO:0000313" key="2">
    <source>
        <dbReference type="EMBL" id="MBA6096633.1"/>
    </source>
</evidence>
<sequence>MSIRMSLSDGRISIDLAREGKTAPDHEGEQPQAVEQRKARGKCAAGCKNVRSGVSVRKQMSVFREAQVISLSFGAESLAHREKSPP</sequence>